<protein>
    <submittedName>
        <fullName evidence="2">Uncharacterized protein</fullName>
    </submittedName>
</protein>
<gene>
    <name evidence="2" type="ORF">GBAR_LOCUS16791</name>
</gene>
<reference evidence="2" key="1">
    <citation type="submission" date="2023-03" db="EMBL/GenBank/DDBJ databases">
        <authorList>
            <person name="Steffen K."/>
            <person name="Cardenas P."/>
        </authorList>
    </citation>
    <scope>NUCLEOTIDE SEQUENCE</scope>
</reference>
<evidence type="ECO:0000313" key="3">
    <source>
        <dbReference type="Proteomes" id="UP001174909"/>
    </source>
</evidence>
<evidence type="ECO:0000313" key="2">
    <source>
        <dbReference type="EMBL" id="CAI8029579.1"/>
    </source>
</evidence>
<name>A0AA35SH89_GEOBA</name>
<feature type="region of interest" description="Disordered" evidence="1">
    <location>
        <begin position="1"/>
        <end position="22"/>
    </location>
</feature>
<dbReference type="AlphaFoldDB" id="A0AA35SH89"/>
<feature type="compositionally biased region" description="Polar residues" evidence="1">
    <location>
        <begin position="7"/>
        <end position="22"/>
    </location>
</feature>
<evidence type="ECO:0000256" key="1">
    <source>
        <dbReference type="SAM" id="MobiDB-lite"/>
    </source>
</evidence>
<sequence>MAEETSELSPSLQAKRSTHTPRTATVDTLTIAFEVEGGLDQLPESLRDLVYGEEYGPLMASASEVDAETAKTSLGERTVHSISIETHLPRLDSCEGGGGRTYASATANVSPSSSLRDEKGATTATLRDKIPFFSGIPAVECIKGVMHLFKHRYTHTFYASPSSPPVSHRQVRASLQLPGMCPLCPCQPPPLRPAHLLLLHPFKFRESKSDT</sequence>
<accession>A0AA35SH89</accession>
<organism evidence="2 3">
    <name type="scientific">Geodia barretti</name>
    <name type="common">Barrett's horny sponge</name>
    <dbReference type="NCBI Taxonomy" id="519541"/>
    <lineage>
        <taxon>Eukaryota</taxon>
        <taxon>Metazoa</taxon>
        <taxon>Porifera</taxon>
        <taxon>Demospongiae</taxon>
        <taxon>Heteroscleromorpha</taxon>
        <taxon>Tetractinellida</taxon>
        <taxon>Astrophorina</taxon>
        <taxon>Geodiidae</taxon>
        <taxon>Geodia</taxon>
    </lineage>
</organism>
<dbReference type="EMBL" id="CASHTH010002416">
    <property type="protein sequence ID" value="CAI8029579.1"/>
    <property type="molecule type" value="Genomic_DNA"/>
</dbReference>
<proteinExistence type="predicted"/>
<dbReference type="Proteomes" id="UP001174909">
    <property type="component" value="Unassembled WGS sequence"/>
</dbReference>
<comment type="caution">
    <text evidence="2">The sequence shown here is derived from an EMBL/GenBank/DDBJ whole genome shotgun (WGS) entry which is preliminary data.</text>
</comment>
<keyword evidence="3" id="KW-1185">Reference proteome</keyword>